<evidence type="ECO:0000256" key="6">
    <source>
        <dbReference type="ARBA" id="ARBA00022692"/>
    </source>
</evidence>
<name>A0A1X1XDQ8_9MYCO</name>
<dbReference type="OrthoDB" id="9757990at2"/>
<evidence type="ECO:0000256" key="8">
    <source>
        <dbReference type="ARBA" id="ARBA00022989"/>
    </source>
</evidence>
<dbReference type="GO" id="GO:0000155">
    <property type="term" value="F:phosphorelay sensor kinase activity"/>
    <property type="evidence" value="ECO:0007669"/>
    <property type="project" value="InterPro"/>
</dbReference>
<feature type="transmembrane region" description="Helical" evidence="12">
    <location>
        <begin position="16"/>
        <end position="41"/>
    </location>
</feature>
<comment type="catalytic activity">
    <reaction evidence="1">
        <text>ATP + protein L-histidine = ADP + protein N-phospho-L-histidine.</text>
        <dbReference type="EC" id="2.7.13.3"/>
    </reaction>
</comment>
<evidence type="ECO:0000256" key="9">
    <source>
        <dbReference type="ARBA" id="ARBA00023012"/>
    </source>
</evidence>
<protein>
    <recommendedName>
        <fullName evidence="3">histidine kinase</fullName>
        <ecNumber evidence="3">2.7.13.3</ecNumber>
    </recommendedName>
</protein>
<dbReference type="InterPro" id="IPR003594">
    <property type="entry name" value="HATPase_dom"/>
</dbReference>
<evidence type="ECO:0000256" key="2">
    <source>
        <dbReference type="ARBA" id="ARBA00004236"/>
    </source>
</evidence>
<dbReference type="SUPFAM" id="SSF158472">
    <property type="entry name" value="HAMP domain-like"/>
    <property type="match status" value="1"/>
</dbReference>
<reference evidence="15 16" key="1">
    <citation type="submission" date="2016-01" db="EMBL/GenBank/DDBJ databases">
        <title>The new phylogeny of the genus Mycobacterium.</title>
        <authorList>
            <person name="Tarcisio F."/>
            <person name="Conor M."/>
            <person name="Antonella G."/>
            <person name="Elisabetta G."/>
            <person name="Giulia F.S."/>
            <person name="Sara T."/>
            <person name="Anna F."/>
            <person name="Clotilde B."/>
            <person name="Roberto B."/>
            <person name="Veronica D.S."/>
            <person name="Fabio R."/>
            <person name="Monica P."/>
            <person name="Olivier J."/>
            <person name="Enrico T."/>
            <person name="Nicola S."/>
        </authorList>
    </citation>
    <scope>NUCLEOTIDE SEQUENCE [LARGE SCALE GENOMIC DNA]</scope>
    <source>
        <strain evidence="15 16">DSM 45166</strain>
    </source>
</reference>
<comment type="subcellular location">
    <subcellularLocation>
        <location evidence="2">Cell membrane</location>
    </subcellularLocation>
</comment>
<feature type="region of interest" description="Disordered" evidence="11">
    <location>
        <begin position="92"/>
        <end position="121"/>
    </location>
</feature>
<dbReference type="InterPro" id="IPR005467">
    <property type="entry name" value="His_kinase_dom"/>
</dbReference>
<dbReference type="SMART" id="SM00304">
    <property type="entry name" value="HAMP"/>
    <property type="match status" value="1"/>
</dbReference>
<dbReference type="AlphaFoldDB" id="A0A1X1XDQ8"/>
<evidence type="ECO:0000256" key="5">
    <source>
        <dbReference type="ARBA" id="ARBA00022679"/>
    </source>
</evidence>
<keyword evidence="7" id="KW-0418">Kinase</keyword>
<dbReference type="PANTHER" id="PTHR45436:SF5">
    <property type="entry name" value="SENSOR HISTIDINE KINASE TRCS"/>
    <property type="match status" value="1"/>
</dbReference>
<evidence type="ECO:0000313" key="15">
    <source>
        <dbReference type="EMBL" id="ORV96798.1"/>
    </source>
</evidence>
<dbReference type="Pfam" id="PF00672">
    <property type="entry name" value="HAMP"/>
    <property type="match status" value="1"/>
</dbReference>
<dbReference type="SUPFAM" id="SSF55874">
    <property type="entry name" value="ATPase domain of HSP90 chaperone/DNA topoisomerase II/histidine kinase"/>
    <property type="match status" value="1"/>
</dbReference>
<proteinExistence type="predicted"/>
<dbReference type="InterPro" id="IPR003661">
    <property type="entry name" value="HisK_dim/P_dom"/>
</dbReference>
<evidence type="ECO:0000256" key="11">
    <source>
        <dbReference type="SAM" id="MobiDB-lite"/>
    </source>
</evidence>
<evidence type="ECO:0000259" key="13">
    <source>
        <dbReference type="PROSITE" id="PS50109"/>
    </source>
</evidence>
<feature type="compositionally biased region" description="Pro residues" evidence="11">
    <location>
        <begin position="106"/>
        <end position="120"/>
    </location>
</feature>
<dbReference type="SUPFAM" id="SSF47384">
    <property type="entry name" value="Homodimeric domain of signal transducing histidine kinase"/>
    <property type="match status" value="1"/>
</dbReference>
<evidence type="ECO:0000256" key="10">
    <source>
        <dbReference type="ARBA" id="ARBA00023136"/>
    </source>
</evidence>
<dbReference type="EMBL" id="LQPE01000172">
    <property type="protein sequence ID" value="ORV96798.1"/>
    <property type="molecule type" value="Genomic_DNA"/>
</dbReference>
<keyword evidence="16" id="KW-1185">Reference proteome</keyword>
<accession>A0A1X1XDQ8</accession>
<dbReference type="GO" id="GO:0005886">
    <property type="term" value="C:plasma membrane"/>
    <property type="evidence" value="ECO:0007669"/>
    <property type="project" value="UniProtKB-SubCell"/>
</dbReference>
<evidence type="ECO:0000256" key="3">
    <source>
        <dbReference type="ARBA" id="ARBA00012438"/>
    </source>
</evidence>
<feature type="transmembrane region" description="Helical" evidence="12">
    <location>
        <begin position="155"/>
        <end position="174"/>
    </location>
</feature>
<keyword evidence="10 12" id="KW-0472">Membrane</keyword>
<dbReference type="Gene3D" id="6.10.340.10">
    <property type="match status" value="1"/>
</dbReference>
<dbReference type="Gene3D" id="3.30.565.10">
    <property type="entry name" value="Histidine kinase-like ATPase, C-terminal domain"/>
    <property type="match status" value="1"/>
</dbReference>
<dbReference type="CDD" id="cd00082">
    <property type="entry name" value="HisKA"/>
    <property type="match status" value="1"/>
</dbReference>
<dbReference type="RefSeq" id="WP_085241532.1">
    <property type="nucleotide sequence ID" value="NZ_LQPE01000172.1"/>
</dbReference>
<evidence type="ECO:0000256" key="7">
    <source>
        <dbReference type="ARBA" id="ARBA00022777"/>
    </source>
</evidence>
<keyword evidence="9" id="KW-0902">Two-component regulatory system</keyword>
<evidence type="ECO:0000256" key="12">
    <source>
        <dbReference type="SAM" id="Phobius"/>
    </source>
</evidence>
<dbReference type="InterPro" id="IPR036890">
    <property type="entry name" value="HATPase_C_sf"/>
</dbReference>
<dbReference type="PROSITE" id="PS50109">
    <property type="entry name" value="HIS_KIN"/>
    <property type="match status" value="1"/>
</dbReference>
<evidence type="ECO:0000256" key="1">
    <source>
        <dbReference type="ARBA" id="ARBA00000085"/>
    </source>
</evidence>
<dbReference type="InterPro" id="IPR050428">
    <property type="entry name" value="TCS_sensor_his_kinase"/>
</dbReference>
<evidence type="ECO:0000313" key="16">
    <source>
        <dbReference type="Proteomes" id="UP000193487"/>
    </source>
</evidence>
<dbReference type="PRINTS" id="PR00344">
    <property type="entry name" value="BCTRLSENSOR"/>
</dbReference>
<dbReference type="Gene3D" id="1.10.287.130">
    <property type="match status" value="1"/>
</dbReference>
<dbReference type="PROSITE" id="PS50885">
    <property type="entry name" value="HAMP"/>
    <property type="match status" value="1"/>
</dbReference>
<organism evidence="15 16">
    <name type="scientific">Mycobacterium kyorinense</name>
    <dbReference type="NCBI Taxonomy" id="487514"/>
    <lineage>
        <taxon>Bacteria</taxon>
        <taxon>Bacillati</taxon>
        <taxon>Actinomycetota</taxon>
        <taxon>Actinomycetes</taxon>
        <taxon>Mycobacteriales</taxon>
        <taxon>Mycobacteriaceae</taxon>
        <taxon>Mycobacterium</taxon>
    </lineage>
</organism>
<dbReference type="InterPro" id="IPR003660">
    <property type="entry name" value="HAMP_dom"/>
</dbReference>
<dbReference type="Proteomes" id="UP000193487">
    <property type="component" value="Unassembled WGS sequence"/>
</dbReference>
<dbReference type="Pfam" id="PF00512">
    <property type="entry name" value="HisKA"/>
    <property type="match status" value="1"/>
</dbReference>
<keyword evidence="8 12" id="KW-1133">Transmembrane helix</keyword>
<keyword evidence="4" id="KW-0597">Phosphoprotein</keyword>
<sequence length="469" mass="49351">MTSEASTPTPSLQRRVTIIVLGLLAVLLLILGITIDVTLGVQARRNLHDRLVAATARADALAIAHTPPAQLAAELTGGSVRALLVTADGATYGDRGISPDTNAGPTVPPPPPPPRPPPPDATATVVVHPLPTGGRVILVADTTQTTQVTRQLRQLMIGAGVVTLLVAALLLVAASRAALRPLDRLTGLARAITTGDRGRRLHPDRVDTELGRAASAFDGMLDALEASERRAQQAAEAAQRAETATRRFLVDAAHELRTPIAGIQAAAEQLASYAGQEDADPEARRQYHRATLLLSDARRAGWLVADMLDLSRIDAGLPLDMQDADLAVVADSEVDRAAMLAPQLAVTRSGLDALTVRADPTRVAQILSNLLDNARRHTPPGGRITTDLQKRDGVAEVTVTDTGPGIPDDERERIFERLVRLDAARARDHGGAGLGLSIARALARAHGGDLACLAHSGGARFRLTLPGAR</sequence>
<dbReference type="PANTHER" id="PTHR45436">
    <property type="entry name" value="SENSOR HISTIDINE KINASE YKOH"/>
    <property type="match status" value="1"/>
</dbReference>
<evidence type="ECO:0000259" key="14">
    <source>
        <dbReference type="PROSITE" id="PS50885"/>
    </source>
</evidence>
<dbReference type="CDD" id="cd00075">
    <property type="entry name" value="HATPase"/>
    <property type="match status" value="1"/>
</dbReference>
<evidence type="ECO:0000256" key="4">
    <source>
        <dbReference type="ARBA" id="ARBA00022553"/>
    </source>
</evidence>
<keyword evidence="5" id="KW-0808">Transferase</keyword>
<dbReference type="Pfam" id="PF02518">
    <property type="entry name" value="HATPase_c"/>
    <property type="match status" value="1"/>
</dbReference>
<feature type="domain" description="Histidine kinase" evidence="13">
    <location>
        <begin position="251"/>
        <end position="469"/>
    </location>
</feature>
<dbReference type="InterPro" id="IPR036097">
    <property type="entry name" value="HisK_dim/P_sf"/>
</dbReference>
<keyword evidence="6 12" id="KW-0812">Transmembrane</keyword>
<dbReference type="SMART" id="SM00387">
    <property type="entry name" value="HATPase_c"/>
    <property type="match status" value="1"/>
</dbReference>
<dbReference type="InterPro" id="IPR004358">
    <property type="entry name" value="Sig_transdc_His_kin-like_C"/>
</dbReference>
<dbReference type="EC" id="2.7.13.3" evidence="3"/>
<dbReference type="CDD" id="cd06225">
    <property type="entry name" value="HAMP"/>
    <property type="match status" value="1"/>
</dbReference>
<comment type="caution">
    <text evidence="15">The sequence shown here is derived from an EMBL/GenBank/DDBJ whole genome shotgun (WGS) entry which is preliminary data.</text>
</comment>
<dbReference type="SMART" id="SM00388">
    <property type="entry name" value="HisKA"/>
    <property type="match status" value="1"/>
</dbReference>
<feature type="domain" description="HAMP" evidence="14">
    <location>
        <begin position="176"/>
        <end position="229"/>
    </location>
</feature>
<gene>
    <name evidence="15" type="ORF">AWC14_16410</name>
</gene>